<evidence type="ECO:0000256" key="1">
    <source>
        <dbReference type="SAM" id="SignalP"/>
    </source>
</evidence>
<dbReference type="Gene3D" id="2.40.128.140">
    <property type="entry name" value="Outer membrane protein"/>
    <property type="match status" value="1"/>
</dbReference>
<accession>A0A290MPA9</accession>
<organism evidence="2 3">
    <name type="scientific">Caulobacter vibrioides</name>
    <name type="common">Caulobacter crescentus</name>
    <dbReference type="NCBI Taxonomy" id="155892"/>
    <lineage>
        <taxon>Bacteria</taxon>
        <taxon>Pseudomonadati</taxon>
        <taxon>Pseudomonadota</taxon>
        <taxon>Alphaproteobacteria</taxon>
        <taxon>Caulobacterales</taxon>
        <taxon>Caulobacteraceae</taxon>
        <taxon>Caulobacter</taxon>
    </lineage>
</organism>
<sequence>MRAIGKLTVFAVGVAILAPSIAAAQAPAQAAGPYSFQVKPEATPPLSLAATGLLARPIGAPQAQLEGGFGLTPAAAMMGDARILDADRYYDGAGPVMWRSTAVAYQGEAGGPISEVRVSMAGVPRTATFAPLTLVRPDSDAYELREVDVTVTRGWPSAVMLKGRKYALDVTPHAGLGFGGAGGSAEAGATVRLGPKKNMGGRVTDALGVREGGAAFGDRGRWYIYAAASGRAVGFNMLRSQNGDWTRAGLSQDATSRLIGDSQAGVAWRKGPMQASFGYIHREIRAKEGVLGLATQKDDVVALSFSLKPHW</sequence>
<gene>
    <name evidence="2" type="ORF">CA606_16795</name>
</gene>
<feature type="chain" id="PRO_5012787144" evidence="1">
    <location>
        <begin position="31"/>
        <end position="311"/>
    </location>
</feature>
<proteinExistence type="predicted"/>
<dbReference type="InterPro" id="IPR018707">
    <property type="entry name" value="LpxR"/>
</dbReference>
<dbReference type="Proteomes" id="UP000217311">
    <property type="component" value="Chromosome"/>
</dbReference>
<evidence type="ECO:0000313" key="3">
    <source>
        <dbReference type="Proteomes" id="UP000217311"/>
    </source>
</evidence>
<evidence type="ECO:0000313" key="2">
    <source>
        <dbReference type="EMBL" id="ATC33851.1"/>
    </source>
</evidence>
<dbReference type="RefSeq" id="WP_096053214.1">
    <property type="nucleotide sequence ID" value="NZ_CP023315.3"/>
</dbReference>
<protein>
    <submittedName>
        <fullName evidence="2">DUF2219 domain-containing protein</fullName>
    </submittedName>
</protein>
<reference evidence="3" key="1">
    <citation type="submission" date="2017-09" db="EMBL/GenBank/DDBJ databases">
        <title>Genome evolution observed in wild isolates of Caulobacter crescentus.</title>
        <authorList>
            <person name="Ely B."/>
            <person name="Wilson K."/>
            <person name="Scott D."/>
        </authorList>
    </citation>
    <scope>NUCLEOTIDE SEQUENCE [LARGE SCALE GENOMIC DNA]</scope>
    <source>
        <strain evidence="3">CB13b1a</strain>
    </source>
</reference>
<feature type="signal peptide" evidence="1">
    <location>
        <begin position="1"/>
        <end position="30"/>
    </location>
</feature>
<dbReference type="Pfam" id="PF09982">
    <property type="entry name" value="LpxR"/>
    <property type="match status" value="1"/>
</dbReference>
<name>A0A290MPA9_CAUVI</name>
<dbReference type="EMBL" id="CP023315">
    <property type="protein sequence ID" value="ATC33851.1"/>
    <property type="molecule type" value="Genomic_DNA"/>
</dbReference>
<dbReference type="InterPro" id="IPR037107">
    <property type="entry name" value="Put_OMP_sf"/>
</dbReference>
<dbReference type="AlphaFoldDB" id="A0A290MPA9"/>
<keyword evidence="1" id="KW-0732">Signal</keyword>